<evidence type="ECO:0000313" key="6">
    <source>
        <dbReference type="EMBL" id="NKY21700.1"/>
    </source>
</evidence>
<feature type="active site" description="Proton acceptor" evidence="4">
    <location>
        <position position="115"/>
    </location>
</feature>
<keyword evidence="7" id="KW-1185">Reference proteome</keyword>
<protein>
    <recommendedName>
        <fullName evidence="1">protein acetyllysine N-acetyltransferase</fullName>
        <ecNumber evidence="1">2.3.1.286</ecNumber>
    </recommendedName>
</protein>
<keyword evidence="2" id="KW-0808">Transferase</keyword>
<dbReference type="EC" id="2.3.1.286" evidence="1"/>
<proteinExistence type="predicted"/>
<dbReference type="InterPro" id="IPR029035">
    <property type="entry name" value="DHS-like_NAD/FAD-binding_dom"/>
</dbReference>
<dbReference type="InterPro" id="IPR050134">
    <property type="entry name" value="NAD-dep_sirtuin_deacylases"/>
</dbReference>
<dbReference type="Pfam" id="PF02146">
    <property type="entry name" value="SIR2"/>
    <property type="match status" value="1"/>
</dbReference>
<evidence type="ECO:0000256" key="4">
    <source>
        <dbReference type="PROSITE-ProRule" id="PRU00236"/>
    </source>
</evidence>
<feature type="binding site" evidence="4">
    <location>
        <position position="147"/>
    </location>
    <ligand>
        <name>Zn(2+)</name>
        <dbReference type="ChEBI" id="CHEBI:29105"/>
    </ligand>
</feature>
<feature type="binding site" evidence="4">
    <location>
        <position position="150"/>
    </location>
    <ligand>
        <name>Zn(2+)</name>
        <dbReference type="ChEBI" id="CHEBI:29105"/>
    </ligand>
</feature>
<dbReference type="Gene3D" id="3.40.50.1220">
    <property type="entry name" value="TPP-binding domain"/>
    <property type="match status" value="1"/>
</dbReference>
<dbReference type="InterPro" id="IPR003000">
    <property type="entry name" value="Sirtuin"/>
</dbReference>
<reference evidence="6 7" key="1">
    <citation type="submission" date="2020-04" db="EMBL/GenBank/DDBJ databases">
        <title>MicrobeNet Type strains.</title>
        <authorList>
            <person name="Nicholson A.C."/>
        </authorList>
    </citation>
    <scope>NUCLEOTIDE SEQUENCE [LARGE SCALE GENOMIC DNA]</scope>
    <source>
        <strain evidence="6 7">ATCC BAA-788</strain>
    </source>
</reference>
<gene>
    <name evidence="6" type="ORF">HGA03_03365</name>
</gene>
<dbReference type="PANTHER" id="PTHR11085:SF4">
    <property type="entry name" value="NAD-DEPENDENT PROTEIN DEACYLASE"/>
    <property type="match status" value="1"/>
</dbReference>
<dbReference type="Gene3D" id="3.30.1600.10">
    <property type="entry name" value="SIR2/SIRT2 'Small Domain"/>
    <property type="match status" value="1"/>
</dbReference>
<organism evidence="6 7">
    <name type="scientific">Cellulomonas denverensis</name>
    <dbReference type="NCBI Taxonomy" id="264297"/>
    <lineage>
        <taxon>Bacteria</taxon>
        <taxon>Bacillati</taxon>
        <taxon>Actinomycetota</taxon>
        <taxon>Actinomycetes</taxon>
        <taxon>Micrococcales</taxon>
        <taxon>Cellulomonadaceae</taxon>
        <taxon>Cellulomonas</taxon>
    </lineage>
</organism>
<accession>A0A7X6QY31</accession>
<evidence type="ECO:0000256" key="2">
    <source>
        <dbReference type="ARBA" id="ARBA00022679"/>
    </source>
</evidence>
<keyword evidence="4" id="KW-0862">Zinc</keyword>
<dbReference type="PANTHER" id="PTHR11085">
    <property type="entry name" value="NAD-DEPENDENT PROTEIN DEACYLASE SIRTUIN-5, MITOCHONDRIAL-RELATED"/>
    <property type="match status" value="1"/>
</dbReference>
<evidence type="ECO:0000313" key="7">
    <source>
        <dbReference type="Proteomes" id="UP000581206"/>
    </source>
</evidence>
<evidence type="ECO:0000256" key="1">
    <source>
        <dbReference type="ARBA" id="ARBA00012928"/>
    </source>
</evidence>
<dbReference type="PROSITE" id="PS50305">
    <property type="entry name" value="SIRTUIN"/>
    <property type="match status" value="1"/>
</dbReference>
<name>A0A7X6QY31_9CELL</name>
<evidence type="ECO:0000256" key="3">
    <source>
        <dbReference type="ARBA" id="ARBA00023027"/>
    </source>
</evidence>
<dbReference type="EMBL" id="JAAXOX010000001">
    <property type="protein sequence ID" value="NKY21700.1"/>
    <property type="molecule type" value="Genomic_DNA"/>
</dbReference>
<keyword evidence="3" id="KW-0520">NAD</keyword>
<dbReference type="Proteomes" id="UP000581206">
    <property type="component" value="Unassembled WGS sequence"/>
</dbReference>
<dbReference type="InterPro" id="IPR026590">
    <property type="entry name" value="Ssirtuin_cat_dom"/>
</dbReference>
<dbReference type="InterPro" id="IPR026591">
    <property type="entry name" value="Sirtuin_cat_small_dom_sf"/>
</dbReference>
<dbReference type="GO" id="GO:0046872">
    <property type="term" value="F:metal ion binding"/>
    <property type="evidence" value="ECO:0007669"/>
    <property type="project" value="UniProtKB-KW"/>
</dbReference>
<dbReference type="GO" id="GO:0017136">
    <property type="term" value="F:histone deacetylase activity, NAD-dependent"/>
    <property type="evidence" value="ECO:0007669"/>
    <property type="project" value="TreeGrafter"/>
</dbReference>
<evidence type="ECO:0000259" key="5">
    <source>
        <dbReference type="PROSITE" id="PS50305"/>
    </source>
</evidence>
<sequence length="246" mass="26571">MHQRRPGSHITVLTGAGISTGAGIPDFRGPEGTWTRHPDQAELLEIDRYASDPAIRQAGWRMWREHPAWSATPSAAHRALVELERAELLEALLTQNFDGLHQAAGHSREQVVELHGGLRTTSCLRCGARQATTAVLERLDRDREPACLECGGILKPDVVYFGERLPEDALGRAIAAAQDADVFLAIGSTLSVQPVASLTGIAAESGAEVIIVNAEPTPYDHVAHRVIREPIEVAVPQLVSELLARG</sequence>
<feature type="domain" description="Deacetylase sirtuin-type" evidence="5">
    <location>
        <begin position="1"/>
        <end position="245"/>
    </location>
</feature>
<keyword evidence="4" id="KW-0479">Metal-binding</keyword>
<feature type="binding site" evidence="4">
    <location>
        <position position="123"/>
    </location>
    <ligand>
        <name>Zn(2+)</name>
        <dbReference type="ChEBI" id="CHEBI:29105"/>
    </ligand>
</feature>
<feature type="binding site" evidence="4">
    <location>
        <position position="126"/>
    </location>
    <ligand>
        <name>Zn(2+)</name>
        <dbReference type="ChEBI" id="CHEBI:29105"/>
    </ligand>
</feature>
<dbReference type="SUPFAM" id="SSF52467">
    <property type="entry name" value="DHS-like NAD/FAD-binding domain"/>
    <property type="match status" value="1"/>
</dbReference>
<dbReference type="GO" id="GO:0070403">
    <property type="term" value="F:NAD+ binding"/>
    <property type="evidence" value="ECO:0007669"/>
    <property type="project" value="InterPro"/>
</dbReference>
<dbReference type="AlphaFoldDB" id="A0A7X6QY31"/>
<dbReference type="CDD" id="cd01407">
    <property type="entry name" value="SIR2-fam"/>
    <property type="match status" value="1"/>
</dbReference>
<comment type="caution">
    <text evidence="6">The sequence shown here is derived from an EMBL/GenBank/DDBJ whole genome shotgun (WGS) entry which is preliminary data.</text>
</comment>
<dbReference type="RefSeq" id="WP_168628752.1">
    <property type="nucleotide sequence ID" value="NZ_BONL01000010.1"/>
</dbReference>